<dbReference type="EC" id="3.1.2.20" evidence="5"/>
<reference evidence="6" key="1">
    <citation type="journal article" date="2019" name="Int. J. Syst. Evol. Microbiol.">
        <title>The Global Catalogue of Microorganisms (GCM) 10K type strain sequencing project: providing services to taxonomists for standard genome sequencing and annotation.</title>
        <authorList>
            <consortium name="The Broad Institute Genomics Platform"/>
            <consortium name="The Broad Institute Genome Sequencing Center for Infectious Disease"/>
            <person name="Wu L."/>
            <person name="Ma J."/>
        </authorList>
    </citation>
    <scope>NUCLEOTIDE SEQUENCE [LARGE SCALE GENOMIC DNA]</scope>
    <source>
        <strain evidence="6">JCM 12165</strain>
    </source>
</reference>
<accession>A0ABV9NU19</accession>
<dbReference type="PANTHER" id="PTHR11049">
    <property type="entry name" value="ACYL COENZYME A THIOESTER HYDROLASE"/>
    <property type="match status" value="1"/>
</dbReference>
<dbReference type="CDD" id="cd03442">
    <property type="entry name" value="BFIT_BACH"/>
    <property type="match status" value="1"/>
</dbReference>
<dbReference type="PROSITE" id="PS51770">
    <property type="entry name" value="HOTDOG_ACOT"/>
    <property type="match status" value="1"/>
</dbReference>
<evidence type="ECO:0000256" key="1">
    <source>
        <dbReference type="ARBA" id="ARBA00010458"/>
    </source>
</evidence>
<dbReference type="PANTHER" id="PTHR11049:SF24">
    <property type="entry name" value="CYTOSOLIC ACYL COENZYME A THIOESTER HYDROLASE"/>
    <property type="match status" value="1"/>
</dbReference>
<evidence type="ECO:0000256" key="2">
    <source>
        <dbReference type="ARBA" id="ARBA00022801"/>
    </source>
</evidence>
<dbReference type="Proteomes" id="UP001595896">
    <property type="component" value="Unassembled WGS sequence"/>
</dbReference>
<dbReference type="InterPro" id="IPR006683">
    <property type="entry name" value="Thioestr_dom"/>
</dbReference>
<dbReference type="InterPro" id="IPR033120">
    <property type="entry name" value="HOTDOG_ACOT"/>
</dbReference>
<evidence type="ECO:0000313" key="5">
    <source>
        <dbReference type="EMBL" id="MFC4736386.1"/>
    </source>
</evidence>
<dbReference type="Pfam" id="PF03061">
    <property type="entry name" value="4HBT"/>
    <property type="match status" value="1"/>
</dbReference>
<dbReference type="SUPFAM" id="SSF54637">
    <property type="entry name" value="Thioesterase/thiol ester dehydrase-isomerase"/>
    <property type="match status" value="1"/>
</dbReference>
<dbReference type="RefSeq" id="WP_377909031.1">
    <property type="nucleotide sequence ID" value="NZ_JBHSGK010000005.1"/>
</dbReference>
<gene>
    <name evidence="5" type="ORF">ACFO4L_07285</name>
</gene>
<dbReference type="GO" id="GO:0047617">
    <property type="term" value="F:fatty acyl-CoA hydrolase activity"/>
    <property type="evidence" value="ECO:0007669"/>
    <property type="project" value="UniProtKB-EC"/>
</dbReference>
<keyword evidence="6" id="KW-1185">Reference proteome</keyword>
<sequence>MNEKTCRASKVIKTGRVFPQDTNNHDTLFGGKLMRDIDDVASISAARHCRTECVTASTDSVDFLHPIRQTDSVCLESHVSSTGRSSMEVFVKVIAEDLLTGERRLAATSFLTFVALDDKGKTAPVPPVVPESEEEKYLFDTAPERISVRKKSREQSRKLADILTDLKPWDDQPEQS</sequence>
<dbReference type="InterPro" id="IPR029069">
    <property type="entry name" value="HotDog_dom_sf"/>
</dbReference>
<protein>
    <submittedName>
        <fullName evidence="5">Acyl-CoA thioesterase</fullName>
        <ecNumber evidence="5">3.1.2.20</ecNumber>
    </submittedName>
</protein>
<dbReference type="EMBL" id="JBHSGK010000005">
    <property type="protein sequence ID" value="MFC4736386.1"/>
    <property type="molecule type" value="Genomic_DNA"/>
</dbReference>
<keyword evidence="2 3" id="KW-0378">Hydrolase</keyword>
<organism evidence="5 6">
    <name type="scientific">Bacillus daqingensis</name>
    <dbReference type="NCBI Taxonomy" id="872396"/>
    <lineage>
        <taxon>Bacteria</taxon>
        <taxon>Bacillati</taxon>
        <taxon>Bacillota</taxon>
        <taxon>Bacilli</taxon>
        <taxon>Bacillales</taxon>
        <taxon>Bacillaceae</taxon>
        <taxon>Bacillus</taxon>
    </lineage>
</organism>
<name>A0ABV9NU19_9BACI</name>
<comment type="caution">
    <text evidence="5">The sequence shown here is derived from an EMBL/GenBank/DDBJ whole genome shotgun (WGS) entry which is preliminary data.</text>
</comment>
<comment type="similarity">
    <text evidence="1">Belongs to the acyl coenzyme A hydrolase family.</text>
</comment>
<evidence type="ECO:0000313" key="6">
    <source>
        <dbReference type="Proteomes" id="UP001595896"/>
    </source>
</evidence>
<feature type="domain" description="HotDog ACOT-type" evidence="4">
    <location>
        <begin position="7"/>
        <end position="119"/>
    </location>
</feature>
<proteinExistence type="inferred from homology"/>
<evidence type="ECO:0000256" key="3">
    <source>
        <dbReference type="PROSITE-ProRule" id="PRU01106"/>
    </source>
</evidence>
<dbReference type="InterPro" id="IPR040170">
    <property type="entry name" value="Cytosol_ACT"/>
</dbReference>
<dbReference type="Gene3D" id="3.10.129.10">
    <property type="entry name" value="Hotdog Thioesterase"/>
    <property type="match status" value="1"/>
</dbReference>
<evidence type="ECO:0000259" key="4">
    <source>
        <dbReference type="PROSITE" id="PS51770"/>
    </source>
</evidence>